<sequence length="319" mass="35507">MLRILWTLVVLANIAEQSTARECCRPRVLPPPMRIVGGRKALPREFPWQVSLQVSVTGWWAHICGGSLVTLQHVVTAAHCYRKKASHRIVAGLFLRDYLNEDVQVMPVSKFRIHESYNRPEPLMNDIALITLEKPLKMTDAVNSVCLPPPAPTLMRPGTIITVSGWGTTREGGRSSRSLMAVDLPVISNEECKRMYDERESEMSPTSHFGFFGVLQSLAPNRIPLKRLWKFESSESEASQTKALKDMIQTTMFCAGYEEGQKDSCQGDSGGPAVTNSTDGCAELVGVVSWGMGCARKGKPGVYTEVAYYIEWIRKQIKS</sequence>
<evidence type="ECO:0000256" key="6">
    <source>
        <dbReference type="ARBA" id="ARBA00023157"/>
    </source>
</evidence>
<keyword evidence="3" id="KW-0645">Protease</keyword>
<proteinExistence type="inferred from homology"/>
<keyword evidence="8" id="KW-0732">Signal</keyword>
<dbReference type="AlphaFoldDB" id="A0A1V9X2L3"/>
<keyword evidence="5" id="KW-0720">Serine protease</keyword>
<dbReference type="Gene3D" id="2.40.10.10">
    <property type="entry name" value="Trypsin-like serine proteases"/>
    <property type="match status" value="3"/>
</dbReference>
<evidence type="ECO:0000259" key="9">
    <source>
        <dbReference type="PROSITE" id="PS50240"/>
    </source>
</evidence>
<dbReference type="InterPro" id="IPR009003">
    <property type="entry name" value="Peptidase_S1_PA"/>
</dbReference>
<evidence type="ECO:0000256" key="8">
    <source>
        <dbReference type="SAM" id="SignalP"/>
    </source>
</evidence>
<keyword evidence="4" id="KW-0378">Hydrolase</keyword>
<dbReference type="PANTHER" id="PTHR24264">
    <property type="entry name" value="TRYPSIN-RELATED"/>
    <property type="match status" value="1"/>
</dbReference>
<dbReference type="InterPro" id="IPR001314">
    <property type="entry name" value="Peptidase_S1A"/>
</dbReference>
<dbReference type="SMART" id="SM00020">
    <property type="entry name" value="Tryp_SPc"/>
    <property type="match status" value="1"/>
</dbReference>
<dbReference type="InterPro" id="IPR001254">
    <property type="entry name" value="Trypsin_dom"/>
</dbReference>
<dbReference type="GO" id="GO:0006508">
    <property type="term" value="P:proteolysis"/>
    <property type="evidence" value="ECO:0007669"/>
    <property type="project" value="UniProtKB-KW"/>
</dbReference>
<dbReference type="InterPro" id="IPR043504">
    <property type="entry name" value="Peptidase_S1_PA_chymotrypsin"/>
</dbReference>
<dbReference type="Proteomes" id="UP000192247">
    <property type="component" value="Unassembled WGS sequence"/>
</dbReference>
<evidence type="ECO:0000256" key="5">
    <source>
        <dbReference type="ARBA" id="ARBA00022825"/>
    </source>
</evidence>
<dbReference type="InterPro" id="IPR050127">
    <property type="entry name" value="Serine_Proteases_S1"/>
</dbReference>
<evidence type="ECO:0000256" key="4">
    <source>
        <dbReference type="ARBA" id="ARBA00022801"/>
    </source>
</evidence>
<dbReference type="FunFam" id="2.40.10.10:FF:000002">
    <property type="entry name" value="Transmembrane protease serine"/>
    <property type="match status" value="1"/>
</dbReference>
<accession>A0A1V9X2L3</accession>
<feature type="chain" id="PRO_5012980786" evidence="8">
    <location>
        <begin position="21"/>
        <end position="319"/>
    </location>
</feature>
<keyword evidence="6" id="KW-1015">Disulfide bond</keyword>
<dbReference type="PANTHER" id="PTHR24264:SF65">
    <property type="entry name" value="SRCR DOMAIN-CONTAINING PROTEIN"/>
    <property type="match status" value="1"/>
</dbReference>
<dbReference type="PROSITE" id="PS50240">
    <property type="entry name" value="TRYPSIN_DOM"/>
    <property type="match status" value="1"/>
</dbReference>
<evidence type="ECO:0000256" key="3">
    <source>
        <dbReference type="ARBA" id="ARBA00022670"/>
    </source>
</evidence>
<evidence type="ECO:0000256" key="7">
    <source>
        <dbReference type="ARBA" id="ARBA00024195"/>
    </source>
</evidence>
<evidence type="ECO:0000313" key="11">
    <source>
        <dbReference type="Proteomes" id="UP000192247"/>
    </source>
</evidence>
<name>A0A1V9X2L3_9ACAR</name>
<keyword evidence="11" id="KW-1185">Reference proteome</keyword>
<evidence type="ECO:0000256" key="1">
    <source>
        <dbReference type="ARBA" id="ARBA00004613"/>
    </source>
</evidence>
<reference evidence="10 11" key="1">
    <citation type="journal article" date="2017" name="Gigascience">
        <title>Draft genome of the honey bee ectoparasitic mite, Tropilaelaps mercedesae, is shaped by the parasitic life history.</title>
        <authorList>
            <person name="Dong X."/>
            <person name="Armstrong S.D."/>
            <person name="Xia D."/>
            <person name="Makepeace B.L."/>
            <person name="Darby A.C."/>
            <person name="Kadowaki T."/>
        </authorList>
    </citation>
    <scope>NUCLEOTIDE SEQUENCE [LARGE SCALE GENOMIC DNA]</scope>
    <source>
        <strain evidence="10">Wuxi-XJTLU</strain>
    </source>
</reference>
<feature type="domain" description="Peptidase S1" evidence="9">
    <location>
        <begin position="35"/>
        <end position="318"/>
    </location>
</feature>
<comment type="similarity">
    <text evidence="7">Belongs to the peptidase S1 family. CLIP subfamily.</text>
</comment>
<feature type="signal peptide" evidence="8">
    <location>
        <begin position="1"/>
        <end position="20"/>
    </location>
</feature>
<dbReference type="PRINTS" id="PR00722">
    <property type="entry name" value="CHYMOTRYPSIN"/>
</dbReference>
<dbReference type="STRING" id="418985.A0A1V9X2L3"/>
<organism evidence="10 11">
    <name type="scientific">Tropilaelaps mercedesae</name>
    <dbReference type="NCBI Taxonomy" id="418985"/>
    <lineage>
        <taxon>Eukaryota</taxon>
        <taxon>Metazoa</taxon>
        <taxon>Ecdysozoa</taxon>
        <taxon>Arthropoda</taxon>
        <taxon>Chelicerata</taxon>
        <taxon>Arachnida</taxon>
        <taxon>Acari</taxon>
        <taxon>Parasitiformes</taxon>
        <taxon>Mesostigmata</taxon>
        <taxon>Gamasina</taxon>
        <taxon>Dermanyssoidea</taxon>
        <taxon>Laelapidae</taxon>
        <taxon>Tropilaelaps</taxon>
    </lineage>
</organism>
<dbReference type="GO" id="GO:0005615">
    <property type="term" value="C:extracellular space"/>
    <property type="evidence" value="ECO:0007669"/>
    <property type="project" value="TreeGrafter"/>
</dbReference>
<dbReference type="OrthoDB" id="6514235at2759"/>
<evidence type="ECO:0000313" key="10">
    <source>
        <dbReference type="EMBL" id="OQR67815.1"/>
    </source>
</evidence>
<dbReference type="FunFam" id="2.40.10.10:FF:000118">
    <property type="entry name" value="Chymotrypsinogen A"/>
    <property type="match status" value="1"/>
</dbReference>
<evidence type="ECO:0000256" key="2">
    <source>
        <dbReference type="ARBA" id="ARBA00022525"/>
    </source>
</evidence>
<dbReference type="InParanoid" id="A0A1V9X2L3"/>
<dbReference type="InterPro" id="IPR018114">
    <property type="entry name" value="TRYPSIN_HIS"/>
</dbReference>
<dbReference type="EMBL" id="MNPL01027244">
    <property type="protein sequence ID" value="OQR67815.1"/>
    <property type="molecule type" value="Genomic_DNA"/>
</dbReference>
<dbReference type="Pfam" id="PF00089">
    <property type="entry name" value="Trypsin"/>
    <property type="match status" value="2"/>
</dbReference>
<dbReference type="PROSITE" id="PS00134">
    <property type="entry name" value="TRYPSIN_HIS"/>
    <property type="match status" value="1"/>
</dbReference>
<protein>
    <submittedName>
        <fullName evidence="10">Plasma kallikrein-like</fullName>
    </submittedName>
</protein>
<dbReference type="GO" id="GO:0004252">
    <property type="term" value="F:serine-type endopeptidase activity"/>
    <property type="evidence" value="ECO:0007669"/>
    <property type="project" value="InterPro"/>
</dbReference>
<keyword evidence="2" id="KW-0964">Secreted</keyword>
<comment type="subcellular location">
    <subcellularLocation>
        <location evidence="1">Secreted</location>
    </subcellularLocation>
</comment>
<gene>
    <name evidence="10" type="ORF">BIW11_13292</name>
</gene>
<comment type="caution">
    <text evidence="10">The sequence shown here is derived from an EMBL/GenBank/DDBJ whole genome shotgun (WGS) entry which is preliminary data.</text>
</comment>
<dbReference type="CDD" id="cd00190">
    <property type="entry name" value="Tryp_SPc"/>
    <property type="match status" value="1"/>
</dbReference>
<dbReference type="SUPFAM" id="SSF50494">
    <property type="entry name" value="Trypsin-like serine proteases"/>
    <property type="match status" value="1"/>
</dbReference>